<dbReference type="InterPro" id="IPR000847">
    <property type="entry name" value="LysR_HTH_N"/>
</dbReference>
<gene>
    <name evidence="5" type="ORF">GMD42_08925</name>
</gene>
<dbReference type="Pfam" id="PF03466">
    <property type="entry name" value="LysR_substrate"/>
    <property type="match status" value="1"/>
</dbReference>
<keyword evidence="3" id="KW-0238">DNA-binding</keyword>
<dbReference type="Proteomes" id="UP000462362">
    <property type="component" value="Unassembled WGS sequence"/>
</dbReference>
<sequence>MLIMNREGNLDLTSLRIFIETAKDCNMTRAAAALGISQPAVSAAIKKIENSLGSPVFDRDRRPIQLTTAGRLLWNRSFLILEQLDDLTRSIQFSLENEKPDLRLGASDCMSACVCPSLIDYLLNETENISACTGSTPKVTDLLKHRAVDIGLSSDSIEDVPHFQALHFLTERFLFVLPRSLTKQRNISCNQDLVAAVESLPYLRFGKETFDFVQSERIYRSLHFIDQRRIEVDTNFTMMELVARGKGWTILPPLSLWMVNRKLEAVDFLPLSIEATRRYFVVYQEQAFTVLANKILKKTRKIFEKEIFPEMKKVRPELLQFIELE</sequence>
<accession>A0A6I3S5N6</accession>
<evidence type="ECO:0000256" key="1">
    <source>
        <dbReference type="ARBA" id="ARBA00009437"/>
    </source>
</evidence>
<keyword evidence="4" id="KW-0804">Transcription</keyword>
<dbReference type="PRINTS" id="PR00039">
    <property type="entry name" value="HTHLYSR"/>
</dbReference>
<evidence type="ECO:0000313" key="6">
    <source>
        <dbReference type="Proteomes" id="UP000462362"/>
    </source>
</evidence>
<dbReference type="PANTHER" id="PTHR30126:SF40">
    <property type="entry name" value="HTH-TYPE TRANSCRIPTIONAL REGULATOR GLTR"/>
    <property type="match status" value="1"/>
</dbReference>
<dbReference type="Gene3D" id="1.10.10.10">
    <property type="entry name" value="Winged helix-like DNA-binding domain superfamily/Winged helix DNA-binding domain"/>
    <property type="match status" value="1"/>
</dbReference>
<dbReference type="EMBL" id="WNCL01000027">
    <property type="protein sequence ID" value="MTU43738.1"/>
    <property type="molecule type" value="Genomic_DNA"/>
</dbReference>
<dbReference type="SUPFAM" id="SSF46785">
    <property type="entry name" value="Winged helix' DNA-binding domain"/>
    <property type="match status" value="1"/>
</dbReference>
<evidence type="ECO:0000313" key="5">
    <source>
        <dbReference type="EMBL" id="MTU43738.1"/>
    </source>
</evidence>
<reference evidence="5 6" key="1">
    <citation type="journal article" date="2019" name="Nat. Med.">
        <title>A library of human gut bacterial isolates paired with longitudinal multiomics data enables mechanistic microbiome research.</title>
        <authorList>
            <person name="Poyet M."/>
            <person name="Groussin M."/>
            <person name="Gibbons S.M."/>
            <person name="Avila-Pacheco J."/>
            <person name="Jiang X."/>
            <person name="Kearney S.M."/>
            <person name="Perrotta A.R."/>
            <person name="Berdy B."/>
            <person name="Zhao S."/>
            <person name="Lieberman T.D."/>
            <person name="Swanson P.K."/>
            <person name="Smith M."/>
            <person name="Roesemann S."/>
            <person name="Alexander J.E."/>
            <person name="Rich S.A."/>
            <person name="Livny J."/>
            <person name="Vlamakis H."/>
            <person name="Clish C."/>
            <person name="Bullock K."/>
            <person name="Deik A."/>
            <person name="Scott J."/>
            <person name="Pierce K.A."/>
            <person name="Xavier R.J."/>
            <person name="Alm E.J."/>
        </authorList>
    </citation>
    <scope>NUCLEOTIDE SEQUENCE [LARGE SCALE GENOMIC DNA]</scope>
    <source>
        <strain evidence="5 6">BIOML-A2</strain>
    </source>
</reference>
<dbReference type="CDD" id="cd05466">
    <property type="entry name" value="PBP2_LTTR_substrate"/>
    <property type="match status" value="1"/>
</dbReference>
<dbReference type="PANTHER" id="PTHR30126">
    <property type="entry name" value="HTH-TYPE TRANSCRIPTIONAL REGULATOR"/>
    <property type="match status" value="1"/>
</dbReference>
<evidence type="ECO:0000256" key="3">
    <source>
        <dbReference type="ARBA" id="ARBA00023125"/>
    </source>
</evidence>
<dbReference type="GO" id="GO:0000976">
    <property type="term" value="F:transcription cis-regulatory region binding"/>
    <property type="evidence" value="ECO:0007669"/>
    <property type="project" value="TreeGrafter"/>
</dbReference>
<keyword evidence="2" id="KW-0805">Transcription regulation</keyword>
<dbReference type="InterPro" id="IPR005119">
    <property type="entry name" value="LysR_subst-bd"/>
</dbReference>
<dbReference type="PROSITE" id="PS50931">
    <property type="entry name" value="HTH_LYSR"/>
    <property type="match status" value="1"/>
</dbReference>
<dbReference type="FunFam" id="1.10.10.10:FF:000001">
    <property type="entry name" value="LysR family transcriptional regulator"/>
    <property type="match status" value="1"/>
</dbReference>
<evidence type="ECO:0000256" key="4">
    <source>
        <dbReference type="ARBA" id="ARBA00023163"/>
    </source>
</evidence>
<organism evidence="5 6">
    <name type="scientific">Parasutterella excrementihominis</name>
    <dbReference type="NCBI Taxonomy" id="487175"/>
    <lineage>
        <taxon>Bacteria</taxon>
        <taxon>Pseudomonadati</taxon>
        <taxon>Pseudomonadota</taxon>
        <taxon>Betaproteobacteria</taxon>
        <taxon>Burkholderiales</taxon>
        <taxon>Sutterellaceae</taxon>
        <taxon>Parasutterella</taxon>
    </lineage>
</organism>
<proteinExistence type="inferred from homology"/>
<comment type="caution">
    <text evidence="5">The sequence shown here is derived from an EMBL/GenBank/DDBJ whole genome shotgun (WGS) entry which is preliminary data.</text>
</comment>
<dbReference type="GO" id="GO:0003700">
    <property type="term" value="F:DNA-binding transcription factor activity"/>
    <property type="evidence" value="ECO:0007669"/>
    <property type="project" value="InterPro"/>
</dbReference>
<name>A0A6I3S5N6_9BURK</name>
<evidence type="ECO:0000256" key="2">
    <source>
        <dbReference type="ARBA" id="ARBA00023015"/>
    </source>
</evidence>
<dbReference type="Pfam" id="PF00126">
    <property type="entry name" value="HTH_1"/>
    <property type="match status" value="1"/>
</dbReference>
<dbReference type="RefSeq" id="WP_155166057.1">
    <property type="nucleotide sequence ID" value="NZ_CAUEZX010000004.1"/>
</dbReference>
<dbReference type="InterPro" id="IPR036388">
    <property type="entry name" value="WH-like_DNA-bd_sf"/>
</dbReference>
<protein>
    <submittedName>
        <fullName evidence="5">LysR family transcriptional regulator</fullName>
    </submittedName>
</protein>
<dbReference type="AlphaFoldDB" id="A0A6I3S5N6"/>
<dbReference type="InterPro" id="IPR036390">
    <property type="entry name" value="WH_DNA-bd_sf"/>
</dbReference>
<dbReference type="Gene3D" id="3.40.190.290">
    <property type="match status" value="1"/>
</dbReference>
<comment type="similarity">
    <text evidence="1">Belongs to the LysR transcriptional regulatory family.</text>
</comment>
<dbReference type="SUPFAM" id="SSF53850">
    <property type="entry name" value="Periplasmic binding protein-like II"/>
    <property type="match status" value="1"/>
</dbReference>